<feature type="compositionally biased region" description="Basic and acidic residues" evidence="1">
    <location>
        <begin position="162"/>
        <end position="185"/>
    </location>
</feature>
<protein>
    <submittedName>
        <fullName evidence="2">Uncharacterized protein</fullName>
    </submittedName>
</protein>
<proteinExistence type="predicted"/>
<evidence type="ECO:0000256" key="1">
    <source>
        <dbReference type="SAM" id="MobiDB-lite"/>
    </source>
</evidence>
<sequence length="248" mass="27142">MSGNLWTEKKEQGGYRAGSDATERKSSLSTKDIINKKLESSVSVESLETERDVSPLEGGMPKYLVSYPSEDEDMTASASSAIKRTTTTTVRTVRKVIGGQIPEEEQTEQPAEETERRLRSERQPSATGAGEEGDEINIILHHQTSSETGIKLPHSEVVEKYEEKVSVTEADGERVTEKTVRRGESGDSEAWGRKRGMGKEGMGKEGMGKEGMGKESMGEEERHGEGRHGEGRHGEGRHGEGRHGEGRG</sequence>
<dbReference type="AlphaFoldDB" id="A0A7R8W1Y5"/>
<reference evidence="2" key="1">
    <citation type="submission" date="2020-11" db="EMBL/GenBank/DDBJ databases">
        <authorList>
            <person name="Tran Van P."/>
        </authorList>
    </citation>
    <scope>NUCLEOTIDE SEQUENCE</scope>
</reference>
<accession>A0A7R8W1Y5</accession>
<name>A0A7R8W1Y5_9CRUS</name>
<gene>
    <name evidence="2" type="ORF">CTOB1V02_LOCUS1256</name>
</gene>
<feature type="region of interest" description="Disordered" evidence="1">
    <location>
        <begin position="1"/>
        <end position="62"/>
    </location>
</feature>
<feature type="compositionally biased region" description="Acidic residues" evidence="1">
    <location>
        <begin position="102"/>
        <end position="112"/>
    </location>
</feature>
<feature type="compositionally biased region" description="Basic and acidic residues" evidence="1">
    <location>
        <begin position="113"/>
        <end position="122"/>
    </location>
</feature>
<organism evidence="2">
    <name type="scientific">Cyprideis torosa</name>
    <dbReference type="NCBI Taxonomy" id="163714"/>
    <lineage>
        <taxon>Eukaryota</taxon>
        <taxon>Metazoa</taxon>
        <taxon>Ecdysozoa</taxon>
        <taxon>Arthropoda</taxon>
        <taxon>Crustacea</taxon>
        <taxon>Oligostraca</taxon>
        <taxon>Ostracoda</taxon>
        <taxon>Podocopa</taxon>
        <taxon>Podocopida</taxon>
        <taxon>Cytherocopina</taxon>
        <taxon>Cytheroidea</taxon>
        <taxon>Cytherideidae</taxon>
        <taxon>Cyprideis</taxon>
    </lineage>
</organism>
<feature type="compositionally biased region" description="Basic and acidic residues" evidence="1">
    <location>
        <begin position="197"/>
        <end position="248"/>
    </location>
</feature>
<feature type="region of interest" description="Disordered" evidence="1">
    <location>
        <begin position="97"/>
        <end position="136"/>
    </location>
</feature>
<evidence type="ECO:0000313" key="2">
    <source>
        <dbReference type="EMBL" id="CAD7223266.1"/>
    </source>
</evidence>
<dbReference type="EMBL" id="OB660176">
    <property type="protein sequence ID" value="CAD7223266.1"/>
    <property type="molecule type" value="Genomic_DNA"/>
</dbReference>
<feature type="region of interest" description="Disordered" evidence="1">
    <location>
        <begin position="162"/>
        <end position="248"/>
    </location>
</feature>